<dbReference type="KEGG" id="dra:DR_A0100"/>
<accession>Q9RZ54</accession>
<dbReference type="GeneID" id="69518994"/>
<dbReference type="STRING" id="243230.DR_A0100"/>
<dbReference type="Proteomes" id="UP000002524">
    <property type="component" value="Chromosome 2"/>
</dbReference>
<sequence length="83" mass="9597">MSDEKQDSAWFRHRDSGQVFEASGRFLPDARKNRELEETINPETAVKMELDKREIKYQPNTGYKKLQALLTEALEAEAAQKPD</sequence>
<gene>
    <name evidence="1" type="ordered locus">DR_A0100</name>
</gene>
<dbReference type="HOGENOM" id="CLU_2537022_0_0_0"/>
<name>Q9RZ54_DEIRA</name>
<organism evidence="1 2">
    <name type="scientific">Deinococcus radiodurans (strain ATCC 13939 / DSM 20539 / JCM 16871 / CCUG 27074 / LMG 4051 / NBRC 15346 / NCIMB 9279 / VKM B-1422 / R1)</name>
    <dbReference type="NCBI Taxonomy" id="243230"/>
    <lineage>
        <taxon>Bacteria</taxon>
        <taxon>Thermotogati</taxon>
        <taxon>Deinococcota</taxon>
        <taxon>Deinococci</taxon>
        <taxon>Deinococcales</taxon>
        <taxon>Deinococcaceae</taxon>
        <taxon>Deinococcus</taxon>
    </lineage>
</organism>
<dbReference type="PATRIC" id="fig|243230.17.peg.2986"/>
<dbReference type="RefSeq" id="WP_010889359.1">
    <property type="nucleotide sequence ID" value="NC_001264.1"/>
</dbReference>
<reference evidence="1 2" key="1">
    <citation type="journal article" date="1999" name="Science">
        <title>Genome sequence of the radioresistant bacterium Deinococcus radiodurans R1.</title>
        <authorList>
            <person name="White O."/>
            <person name="Eisen J.A."/>
            <person name="Heidelberg J.F."/>
            <person name="Hickey E.K."/>
            <person name="Peterson J.D."/>
            <person name="Dodson R.J."/>
            <person name="Haft D.H."/>
            <person name="Gwinn M.L."/>
            <person name="Nelson W.C."/>
            <person name="Richardson D.L."/>
            <person name="Moffat K.S."/>
            <person name="Qin H."/>
            <person name="Jiang L."/>
            <person name="Pamphile W."/>
            <person name="Crosby M."/>
            <person name="Shen M."/>
            <person name="Vamathevan J.J."/>
            <person name="Lam P."/>
            <person name="McDonald L."/>
            <person name="Utterback T."/>
            <person name="Zalewski C."/>
            <person name="Makarova K.S."/>
            <person name="Aravind L."/>
            <person name="Daly M.J."/>
            <person name="Minton K.W."/>
            <person name="Fleischmann R.D."/>
            <person name="Ketchum K.A."/>
            <person name="Nelson K.E."/>
            <person name="Salzberg S."/>
            <person name="Smith H.O."/>
            <person name="Venter J.C."/>
            <person name="Fraser C.M."/>
        </authorList>
    </citation>
    <scope>NUCLEOTIDE SEQUENCE [LARGE SCALE GENOMIC DNA]</scope>
    <source>
        <strain evidence="2">ATCC 13939 / DSM 20539 / JCM 16871 / LMG 4051 / NBRC 15346 / NCIMB 9279 / R1 / VKM B-1422</strain>
    </source>
</reference>
<keyword evidence="2" id="KW-1185">Reference proteome</keyword>
<evidence type="ECO:0000313" key="2">
    <source>
        <dbReference type="Proteomes" id="UP000002524"/>
    </source>
</evidence>
<evidence type="ECO:0000313" key="1">
    <source>
        <dbReference type="EMBL" id="AAF12334.1"/>
    </source>
</evidence>
<dbReference type="AlphaFoldDB" id="Q9RZ54"/>
<dbReference type="InParanoid" id="Q9RZ54"/>
<dbReference type="EMBL" id="AE001825">
    <property type="protein sequence ID" value="AAF12334.1"/>
    <property type="molecule type" value="Genomic_DNA"/>
</dbReference>
<dbReference type="PIR" id="F75604">
    <property type="entry name" value="F75604"/>
</dbReference>
<dbReference type="PaxDb" id="243230-DR_A0100"/>
<proteinExistence type="predicted"/>
<dbReference type="EnsemblBacteria" id="AAF12334">
    <property type="protein sequence ID" value="AAF12334"/>
    <property type="gene ID" value="DR_A0100"/>
</dbReference>
<protein>
    <submittedName>
        <fullName evidence="1">Uncharacterized protein</fullName>
    </submittedName>
</protein>